<reference evidence="2 3" key="1">
    <citation type="submission" date="2018-02" db="EMBL/GenBank/DDBJ databases">
        <title>Novel Leptospira species isolated from soil and water in Japan.</title>
        <authorList>
            <person name="Nakao R."/>
            <person name="Masuzawa T."/>
        </authorList>
    </citation>
    <scope>NUCLEOTIDE SEQUENCE [LARGE SCALE GENOMIC DNA]</scope>
    <source>
        <strain evidence="2 3">E8</strain>
    </source>
</reference>
<dbReference type="Proteomes" id="UP000245076">
    <property type="component" value="Unassembled WGS sequence"/>
</dbReference>
<organism evidence="2 3">
    <name type="scientific">Leptospira johnsonii</name>
    <dbReference type="NCBI Taxonomy" id="1917820"/>
    <lineage>
        <taxon>Bacteria</taxon>
        <taxon>Pseudomonadati</taxon>
        <taxon>Spirochaetota</taxon>
        <taxon>Spirochaetia</taxon>
        <taxon>Leptospirales</taxon>
        <taxon>Leptospiraceae</taxon>
        <taxon>Leptospira</taxon>
    </lineage>
</organism>
<name>A0A2P2D2Y2_9LEPT</name>
<gene>
    <name evidence="2" type="ORF">LPTSP1_19990</name>
</gene>
<dbReference type="NCBIfam" id="TIGR04456">
    <property type="entry name" value="LruC_dom"/>
    <property type="match status" value="1"/>
</dbReference>
<proteinExistence type="predicted"/>
<dbReference type="InterPro" id="IPR031025">
    <property type="entry name" value="LruC_dom"/>
</dbReference>
<protein>
    <submittedName>
        <fullName evidence="2">Putative lipoprotein</fullName>
    </submittedName>
</protein>
<comment type="caution">
    <text evidence="2">The sequence shown here is derived from an EMBL/GenBank/DDBJ whole genome shotgun (WGS) entry which is preliminary data.</text>
</comment>
<keyword evidence="3" id="KW-1185">Reference proteome</keyword>
<accession>A0A2P2D2Y2</accession>
<dbReference type="InterPro" id="IPR032295">
    <property type="entry name" value="DUF4842"/>
</dbReference>
<evidence type="ECO:0000313" key="2">
    <source>
        <dbReference type="EMBL" id="GBF39004.1"/>
    </source>
</evidence>
<feature type="domain" description="DUF4842" evidence="1">
    <location>
        <begin position="249"/>
        <end position="432"/>
    </location>
</feature>
<evidence type="ECO:0000313" key="3">
    <source>
        <dbReference type="Proteomes" id="UP000245076"/>
    </source>
</evidence>
<dbReference type="Pfam" id="PF16130">
    <property type="entry name" value="DUF4842"/>
    <property type="match status" value="1"/>
</dbReference>
<sequence>MVGDKHNHDIRTGAYMTKKILICFLASLSISFASCTSSSDPNYAWLMSLVAGSTAVEAPSGPTDFGIDINDETAPVDFVFDTTRTITVNVQVIDPVAPVNGSMVQVTVPSAVPGAASNKSVFKAYTNPSGEVTGSFTIDGDTKTVHLTVEAYGKFYEADISIVTVSKVDRRISISFTATGQQIIDTDGDGIQDFEDVFPNDPTRVSSIRVPAEDYYTTSYEDLFPKQGDADFNDYVIRSYFEEDLNKFGEVVRVRGYFTHVAKGAGYNHTLRFGLPGASVTSYSLLRYAADGTTLEENLSGTPASIADLEILGNSSTTISKSNASKTDTVFVKGKTAKLEVILSAPISKLVLGPAPYDTFIRVVNTGKDIHAAGRYFDAEGKDIYRDATGFPWVLLVPGNFQWPYEATDIRTSYPTFKTWYESLGTTDTDWFRTPNTSAVFPATP</sequence>
<evidence type="ECO:0000259" key="1">
    <source>
        <dbReference type="Pfam" id="PF16130"/>
    </source>
</evidence>
<dbReference type="AlphaFoldDB" id="A0A2P2D2Y2"/>
<dbReference type="EMBL" id="BFAY01000011">
    <property type="protein sequence ID" value="GBF39004.1"/>
    <property type="molecule type" value="Genomic_DNA"/>
</dbReference>
<dbReference type="PROSITE" id="PS51257">
    <property type="entry name" value="PROKAR_LIPOPROTEIN"/>
    <property type="match status" value="1"/>
</dbReference>
<keyword evidence="2" id="KW-0449">Lipoprotein</keyword>